<dbReference type="InterPro" id="IPR053150">
    <property type="entry name" value="Teicoplanin_resist-assoc"/>
</dbReference>
<evidence type="ECO:0000313" key="4">
    <source>
        <dbReference type="Proteomes" id="UP001297580"/>
    </source>
</evidence>
<feature type="transmembrane region" description="Helical" evidence="1">
    <location>
        <begin position="80"/>
        <end position="98"/>
    </location>
</feature>
<feature type="transmembrane region" description="Helical" evidence="1">
    <location>
        <begin position="104"/>
        <end position="123"/>
    </location>
</feature>
<organism evidence="3 4">
    <name type="scientific">Geobacillus thermodenitrificans</name>
    <dbReference type="NCBI Taxonomy" id="33940"/>
    <lineage>
        <taxon>Bacteria</taxon>
        <taxon>Bacillati</taxon>
        <taxon>Bacillota</taxon>
        <taxon>Bacilli</taxon>
        <taxon>Bacillales</taxon>
        <taxon>Anoxybacillaceae</taxon>
        <taxon>Geobacillus</taxon>
    </lineage>
</organism>
<feature type="domain" description="VanZ-like" evidence="2">
    <location>
        <begin position="13"/>
        <end position="150"/>
    </location>
</feature>
<name>A0ABY9QH53_GEOTD</name>
<evidence type="ECO:0000313" key="3">
    <source>
        <dbReference type="EMBL" id="WMV76754.1"/>
    </source>
</evidence>
<dbReference type="RefSeq" id="WP_011886787.1">
    <property type="nucleotide sequence ID" value="NZ_CP017690.1"/>
</dbReference>
<keyword evidence="1" id="KW-0472">Membrane</keyword>
<keyword evidence="1" id="KW-1133">Transmembrane helix</keyword>
<proteinExistence type="predicted"/>
<dbReference type="GeneID" id="87621961"/>
<dbReference type="Proteomes" id="UP001297580">
    <property type="component" value="Chromosome"/>
</dbReference>
<dbReference type="PANTHER" id="PTHR36834">
    <property type="entry name" value="MEMBRANE PROTEIN-RELATED"/>
    <property type="match status" value="1"/>
</dbReference>
<dbReference type="EMBL" id="CP133461">
    <property type="protein sequence ID" value="WMV76754.1"/>
    <property type="molecule type" value="Genomic_DNA"/>
</dbReference>
<sequence>MKKVINIIWNISFIFYLLALVMLLFVGVMFVGARGHVWTDLSLIEYLRRSSNFVPFKTISIYIKAMFNGSLNISIPIKNLLGNLIMFLPMGIYLPYYIKKINKVGRFTFSMIILLFVIEVTQLVTRRGSFDIDDFILNIVGAWIGFIIWKTKTVQRLLKLDVSYSSAKEGFR</sequence>
<dbReference type="InterPro" id="IPR006976">
    <property type="entry name" value="VanZ-like"/>
</dbReference>
<reference evidence="3 4" key="1">
    <citation type="submission" date="2023-08" db="EMBL/GenBank/DDBJ databases">
        <title>Complete genome sequence of Geobacillus thermodenitrificans K1041, a genetically tractable strain representative of the genus Geobacillus.</title>
        <authorList>
            <person name="Kani S."/>
            <person name="Suzuki H."/>
        </authorList>
    </citation>
    <scope>NUCLEOTIDE SEQUENCE [LARGE SCALE GENOMIC DNA]</scope>
    <source>
        <strain evidence="3 4">K1041</strain>
    </source>
</reference>
<keyword evidence="1" id="KW-0812">Transmembrane</keyword>
<dbReference type="Pfam" id="PF04892">
    <property type="entry name" value="VanZ"/>
    <property type="match status" value="1"/>
</dbReference>
<dbReference type="PANTHER" id="PTHR36834:SF1">
    <property type="entry name" value="INTEGRAL MEMBRANE PROTEIN"/>
    <property type="match status" value="1"/>
</dbReference>
<protein>
    <submittedName>
        <fullName evidence="3">VanZ family protein</fullName>
    </submittedName>
</protein>
<feature type="transmembrane region" description="Helical" evidence="1">
    <location>
        <begin position="135"/>
        <end position="151"/>
    </location>
</feature>
<accession>A0ABY9QH53</accession>
<gene>
    <name evidence="3" type="ORF">HSX42_02760</name>
</gene>
<evidence type="ECO:0000256" key="1">
    <source>
        <dbReference type="SAM" id="Phobius"/>
    </source>
</evidence>
<evidence type="ECO:0000259" key="2">
    <source>
        <dbReference type="Pfam" id="PF04892"/>
    </source>
</evidence>
<feature type="transmembrane region" description="Helical" evidence="1">
    <location>
        <begin position="7"/>
        <end position="33"/>
    </location>
</feature>
<keyword evidence="4" id="KW-1185">Reference proteome</keyword>